<reference evidence="2" key="2">
    <citation type="submission" date="2021-09" db="EMBL/GenBank/DDBJ databases">
        <authorList>
            <person name="Jia N."/>
            <person name="Wang J."/>
            <person name="Shi W."/>
            <person name="Du L."/>
            <person name="Sun Y."/>
            <person name="Zhan W."/>
            <person name="Jiang J."/>
            <person name="Wang Q."/>
            <person name="Zhang B."/>
            <person name="Ji P."/>
            <person name="Sakyi L.B."/>
            <person name="Cui X."/>
            <person name="Yuan T."/>
            <person name="Jiang B."/>
            <person name="Yang W."/>
            <person name="Lam T.T.-Y."/>
            <person name="Chang Q."/>
            <person name="Ding S."/>
            <person name="Wang X."/>
            <person name="Zhu J."/>
            <person name="Ruan X."/>
            <person name="Zhao L."/>
            <person name="Wei J."/>
            <person name="Que T."/>
            <person name="Du C."/>
            <person name="Cheng J."/>
            <person name="Dai P."/>
            <person name="Han X."/>
            <person name="Huang E."/>
            <person name="Gao Y."/>
            <person name="Liu J."/>
            <person name="Shao H."/>
            <person name="Ye R."/>
            <person name="Li L."/>
            <person name="Wei W."/>
            <person name="Wang X."/>
            <person name="Wang C."/>
            <person name="Huo Q."/>
            <person name="Li W."/>
            <person name="Guo W."/>
            <person name="Chen H."/>
            <person name="Chen S."/>
            <person name="Zhou L."/>
            <person name="Zhou L."/>
            <person name="Ni X."/>
            <person name="Tian J."/>
            <person name="Zhou Y."/>
            <person name="Sheng Y."/>
            <person name="Liu T."/>
            <person name="Pan Y."/>
            <person name="Xia L."/>
            <person name="Li J."/>
            <person name="Zhao F."/>
            <person name="Cao W."/>
        </authorList>
    </citation>
    <scope>NUCLEOTIDE SEQUENCE</scope>
    <source>
        <strain evidence="2">Rsan-2018</strain>
        <tissue evidence="2">Larvae</tissue>
    </source>
</reference>
<sequence length="186" mass="19466">MNSLSGNEEADRLAKTAHQPGIPITQAVAARNYAQARLKKLPVTVHPDRRVANGRGPQLLADGPGQEGTSLPAATTDRLCADRGPPLPEGSLRPRSLQPLLRPRHPRAPPLHLPRIGDGTLHSPHSLPDTGPLFHHSGAPALSILSPSTSASEPGGFPGGDGNRGLPLIPRPLPPLSLLPACCCSY</sequence>
<reference evidence="2" key="1">
    <citation type="journal article" date="2020" name="Cell">
        <title>Large-Scale Comparative Analyses of Tick Genomes Elucidate Their Genetic Diversity and Vector Capacities.</title>
        <authorList>
            <consortium name="Tick Genome and Microbiome Consortium (TIGMIC)"/>
            <person name="Jia N."/>
            <person name="Wang J."/>
            <person name="Shi W."/>
            <person name="Du L."/>
            <person name="Sun Y."/>
            <person name="Zhan W."/>
            <person name="Jiang J.F."/>
            <person name="Wang Q."/>
            <person name="Zhang B."/>
            <person name="Ji P."/>
            <person name="Bell-Sakyi L."/>
            <person name="Cui X.M."/>
            <person name="Yuan T.T."/>
            <person name="Jiang B.G."/>
            <person name="Yang W.F."/>
            <person name="Lam T.T."/>
            <person name="Chang Q.C."/>
            <person name="Ding S.J."/>
            <person name="Wang X.J."/>
            <person name="Zhu J.G."/>
            <person name="Ruan X.D."/>
            <person name="Zhao L."/>
            <person name="Wei J.T."/>
            <person name="Ye R.Z."/>
            <person name="Que T.C."/>
            <person name="Du C.H."/>
            <person name="Zhou Y.H."/>
            <person name="Cheng J.X."/>
            <person name="Dai P.F."/>
            <person name="Guo W.B."/>
            <person name="Han X.H."/>
            <person name="Huang E.J."/>
            <person name="Li L.F."/>
            <person name="Wei W."/>
            <person name="Gao Y.C."/>
            <person name="Liu J.Z."/>
            <person name="Shao H.Z."/>
            <person name="Wang X."/>
            <person name="Wang C.C."/>
            <person name="Yang T.C."/>
            <person name="Huo Q.B."/>
            <person name="Li W."/>
            <person name="Chen H.Y."/>
            <person name="Chen S.E."/>
            <person name="Zhou L.G."/>
            <person name="Ni X.B."/>
            <person name="Tian J.H."/>
            <person name="Sheng Y."/>
            <person name="Liu T."/>
            <person name="Pan Y.S."/>
            <person name="Xia L.Y."/>
            <person name="Li J."/>
            <person name="Zhao F."/>
            <person name="Cao W.C."/>
        </authorList>
    </citation>
    <scope>NUCLEOTIDE SEQUENCE</scope>
    <source>
        <strain evidence="2">Rsan-2018</strain>
    </source>
</reference>
<dbReference type="Proteomes" id="UP000821837">
    <property type="component" value="Unassembled WGS sequence"/>
</dbReference>
<proteinExistence type="predicted"/>
<dbReference type="EMBL" id="JABSTV010001250">
    <property type="protein sequence ID" value="KAH7955306.1"/>
    <property type="molecule type" value="Genomic_DNA"/>
</dbReference>
<evidence type="ECO:0008006" key="4">
    <source>
        <dbReference type="Google" id="ProtNLM"/>
    </source>
</evidence>
<name>A0A9D4PTA6_RHISA</name>
<feature type="compositionally biased region" description="Low complexity" evidence="1">
    <location>
        <begin position="91"/>
        <end position="101"/>
    </location>
</feature>
<dbReference type="VEuPathDB" id="VectorBase:RSAN_031268"/>
<keyword evidence="3" id="KW-1185">Reference proteome</keyword>
<accession>A0A9D4PTA6</accession>
<dbReference type="AlphaFoldDB" id="A0A9D4PTA6"/>
<protein>
    <recommendedName>
        <fullName evidence="4">RNase H type-1 domain-containing protein</fullName>
    </recommendedName>
</protein>
<feature type="region of interest" description="Disordered" evidence="1">
    <location>
        <begin position="1"/>
        <end position="23"/>
    </location>
</feature>
<evidence type="ECO:0000313" key="2">
    <source>
        <dbReference type="EMBL" id="KAH7955306.1"/>
    </source>
</evidence>
<gene>
    <name evidence="2" type="ORF">HPB52_000193</name>
</gene>
<comment type="caution">
    <text evidence="2">The sequence shown here is derived from an EMBL/GenBank/DDBJ whole genome shotgun (WGS) entry which is preliminary data.</text>
</comment>
<evidence type="ECO:0000313" key="3">
    <source>
        <dbReference type="Proteomes" id="UP000821837"/>
    </source>
</evidence>
<organism evidence="2 3">
    <name type="scientific">Rhipicephalus sanguineus</name>
    <name type="common">Brown dog tick</name>
    <name type="synonym">Ixodes sanguineus</name>
    <dbReference type="NCBI Taxonomy" id="34632"/>
    <lineage>
        <taxon>Eukaryota</taxon>
        <taxon>Metazoa</taxon>
        <taxon>Ecdysozoa</taxon>
        <taxon>Arthropoda</taxon>
        <taxon>Chelicerata</taxon>
        <taxon>Arachnida</taxon>
        <taxon>Acari</taxon>
        <taxon>Parasitiformes</taxon>
        <taxon>Ixodida</taxon>
        <taxon>Ixodoidea</taxon>
        <taxon>Ixodidae</taxon>
        <taxon>Rhipicephalinae</taxon>
        <taxon>Rhipicephalus</taxon>
        <taxon>Rhipicephalus</taxon>
    </lineage>
</organism>
<evidence type="ECO:0000256" key="1">
    <source>
        <dbReference type="SAM" id="MobiDB-lite"/>
    </source>
</evidence>
<feature type="region of interest" description="Disordered" evidence="1">
    <location>
        <begin position="47"/>
        <end position="168"/>
    </location>
</feature>